<gene>
    <name evidence="2" type="ORF">K431DRAFT_299841</name>
</gene>
<evidence type="ECO:0000259" key="1">
    <source>
        <dbReference type="PROSITE" id="PS50090"/>
    </source>
</evidence>
<dbReference type="PROSITE" id="PS50090">
    <property type="entry name" value="MYB_LIKE"/>
    <property type="match status" value="2"/>
</dbReference>
<dbReference type="EMBL" id="MU003767">
    <property type="protein sequence ID" value="KAF2725493.1"/>
    <property type="molecule type" value="Genomic_DNA"/>
</dbReference>
<dbReference type="AlphaFoldDB" id="A0A9P4QDZ1"/>
<dbReference type="OrthoDB" id="2143914at2759"/>
<keyword evidence="3" id="KW-1185">Reference proteome</keyword>
<proteinExistence type="predicted"/>
<dbReference type="GO" id="GO:0000981">
    <property type="term" value="F:DNA-binding transcription factor activity, RNA polymerase II-specific"/>
    <property type="evidence" value="ECO:0007669"/>
    <property type="project" value="TreeGrafter"/>
</dbReference>
<dbReference type="GO" id="GO:0000978">
    <property type="term" value="F:RNA polymerase II cis-regulatory region sequence-specific DNA binding"/>
    <property type="evidence" value="ECO:0007669"/>
    <property type="project" value="TreeGrafter"/>
</dbReference>
<dbReference type="InterPro" id="IPR009057">
    <property type="entry name" value="Homeodomain-like_sf"/>
</dbReference>
<sequence>MRSRGLSRTEILSALPGKSLSALDYQLFRTGKRFPRPRGGAASSWSEAELSLVQGMLDEGMKVPQIAIVLRNKLPREIHAAVHHGKLHKERTMYKSDVWSAEEDADLERMLNDRVPDENVLAALPDKTENRSSHRRYPSRTKVARPRLWSDEELATVEQMLRDAKTVPEIAAALPGKTISQIRTRITYGREKFRQRYRKIQHFSKEEDLRLRELKESGAPWSEILTAIPSRNYRSLTDRWNYLEDKESQPHFERHKQEWSAPEDNLLLYLWANQQLSRAIIAGVLQRTKNAISQRIEVLQSPDLTLSRWKGFITHRVSRDQAIEISNFIRTELAKPGIIKLDDILAEFDGNIKATVPPRHSQSYTPEEDDLILRMRMEGRAWKDIADEAIPGRTKQGLYQRWMRLKQRESTITAAAESVR</sequence>
<dbReference type="InterPro" id="IPR050560">
    <property type="entry name" value="MYB_TF"/>
</dbReference>
<dbReference type="Gene3D" id="1.10.10.60">
    <property type="entry name" value="Homeodomain-like"/>
    <property type="match status" value="2"/>
</dbReference>
<name>A0A9P4QDZ1_9PEZI</name>
<organism evidence="2 3">
    <name type="scientific">Polychaeton citri CBS 116435</name>
    <dbReference type="NCBI Taxonomy" id="1314669"/>
    <lineage>
        <taxon>Eukaryota</taxon>
        <taxon>Fungi</taxon>
        <taxon>Dikarya</taxon>
        <taxon>Ascomycota</taxon>
        <taxon>Pezizomycotina</taxon>
        <taxon>Dothideomycetes</taxon>
        <taxon>Dothideomycetidae</taxon>
        <taxon>Capnodiales</taxon>
        <taxon>Capnodiaceae</taxon>
        <taxon>Polychaeton</taxon>
    </lineage>
</organism>
<dbReference type="PANTHER" id="PTHR45614">
    <property type="entry name" value="MYB PROTEIN-RELATED"/>
    <property type="match status" value="1"/>
</dbReference>
<dbReference type="SUPFAM" id="SSF46689">
    <property type="entry name" value="Homeodomain-like"/>
    <property type="match status" value="2"/>
</dbReference>
<comment type="caution">
    <text evidence="2">The sequence shown here is derived from an EMBL/GenBank/DDBJ whole genome shotgun (WGS) entry which is preliminary data.</text>
</comment>
<feature type="domain" description="Myb-like" evidence="1">
    <location>
        <begin position="356"/>
        <end position="406"/>
    </location>
</feature>
<dbReference type="InterPro" id="IPR001005">
    <property type="entry name" value="SANT/Myb"/>
</dbReference>
<reference evidence="2" key="1">
    <citation type="journal article" date="2020" name="Stud. Mycol.">
        <title>101 Dothideomycetes genomes: a test case for predicting lifestyles and emergence of pathogens.</title>
        <authorList>
            <person name="Haridas S."/>
            <person name="Albert R."/>
            <person name="Binder M."/>
            <person name="Bloem J."/>
            <person name="Labutti K."/>
            <person name="Salamov A."/>
            <person name="Andreopoulos B."/>
            <person name="Baker S."/>
            <person name="Barry K."/>
            <person name="Bills G."/>
            <person name="Bluhm B."/>
            <person name="Cannon C."/>
            <person name="Castanera R."/>
            <person name="Culley D."/>
            <person name="Daum C."/>
            <person name="Ezra D."/>
            <person name="Gonzalez J."/>
            <person name="Henrissat B."/>
            <person name="Kuo A."/>
            <person name="Liang C."/>
            <person name="Lipzen A."/>
            <person name="Lutzoni F."/>
            <person name="Magnuson J."/>
            <person name="Mondo S."/>
            <person name="Nolan M."/>
            <person name="Ohm R."/>
            <person name="Pangilinan J."/>
            <person name="Park H.-J."/>
            <person name="Ramirez L."/>
            <person name="Alfaro M."/>
            <person name="Sun H."/>
            <person name="Tritt A."/>
            <person name="Yoshinaga Y."/>
            <person name="Zwiers L.-H."/>
            <person name="Turgeon B."/>
            <person name="Goodwin S."/>
            <person name="Spatafora J."/>
            <person name="Crous P."/>
            <person name="Grigoriev I."/>
        </authorList>
    </citation>
    <scope>NUCLEOTIDE SEQUENCE</scope>
    <source>
        <strain evidence="2">CBS 116435</strain>
    </source>
</reference>
<dbReference type="CDD" id="cd00167">
    <property type="entry name" value="SANT"/>
    <property type="match status" value="1"/>
</dbReference>
<dbReference type="GO" id="GO:0005634">
    <property type="term" value="C:nucleus"/>
    <property type="evidence" value="ECO:0007669"/>
    <property type="project" value="TreeGrafter"/>
</dbReference>
<dbReference type="Proteomes" id="UP000799441">
    <property type="component" value="Unassembled WGS sequence"/>
</dbReference>
<evidence type="ECO:0000313" key="2">
    <source>
        <dbReference type="EMBL" id="KAF2725493.1"/>
    </source>
</evidence>
<evidence type="ECO:0000313" key="3">
    <source>
        <dbReference type="Proteomes" id="UP000799441"/>
    </source>
</evidence>
<dbReference type="SMART" id="SM00717">
    <property type="entry name" value="SANT"/>
    <property type="match status" value="4"/>
</dbReference>
<protein>
    <recommendedName>
        <fullName evidence="1">Myb-like domain-containing protein</fullName>
    </recommendedName>
</protein>
<accession>A0A9P4QDZ1</accession>
<feature type="domain" description="Myb-like" evidence="1">
    <location>
        <begin position="203"/>
        <end position="244"/>
    </location>
</feature>